<accession>L0PAQ8</accession>
<proteinExistence type="predicted"/>
<dbReference type="Proteomes" id="UP000010422">
    <property type="component" value="Unassembled WGS sequence"/>
</dbReference>
<evidence type="ECO:0000313" key="1">
    <source>
        <dbReference type="EMBL" id="CCJ29471.1"/>
    </source>
</evidence>
<dbReference type="InParanoid" id="L0PAQ8"/>
<evidence type="ECO:0000313" key="2">
    <source>
        <dbReference type="Proteomes" id="UP000010422"/>
    </source>
</evidence>
<dbReference type="EMBL" id="CAKM01000186">
    <property type="protein sequence ID" value="CCJ29471.1"/>
    <property type="molecule type" value="Genomic_DNA"/>
</dbReference>
<sequence length="13" mass="1561">MQQICLYTCSKRS</sequence>
<name>L0PAQ8_PNEJI</name>
<organism evidence="2">
    <name type="scientific">Pneumocystis jirovecii</name>
    <name type="common">Human pneumocystis pneumonia agent</name>
    <dbReference type="NCBI Taxonomy" id="42068"/>
    <lineage>
        <taxon>Eukaryota</taxon>
        <taxon>Fungi</taxon>
        <taxon>Dikarya</taxon>
        <taxon>Ascomycota</taxon>
        <taxon>Taphrinomycotina</taxon>
        <taxon>Pneumocystomycetes</taxon>
        <taxon>Pneumocystaceae</taxon>
        <taxon>Pneumocystis</taxon>
    </lineage>
</organism>
<dbReference type="VEuPathDB" id="FungiDB:PNEJI1_001301"/>
<reference evidence="1 2" key="1">
    <citation type="journal article" date="2012" name="MBio">
        <title>De novo assembly of the Pneumocystis jirovecii genome from a single bronchoalveolar lavage fluid specimen from a patient.</title>
        <authorList>
            <person name="Cisse O.H."/>
            <person name="Pagni M."/>
            <person name="Hauser P.M."/>
        </authorList>
    </citation>
    <scope>NUCLEOTIDE SEQUENCE [LARGE SCALE GENOMIC DNA]</scope>
    <source>
        <strain evidence="1 2">SE8</strain>
    </source>
</reference>
<protein>
    <submittedName>
        <fullName evidence="1">Uncharacterized protein</fullName>
    </submittedName>
</protein>
<gene>
    <name evidence="1" type="ORF">PNEJI1_001301</name>
</gene>
<comment type="caution">
    <text evidence="1">The sequence shown here is derived from an EMBL/GenBank/DDBJ whole genome shotgun (WGS) entry which is preliminary data.</text>
</comment>